<dbReference type="STRING" id="59895.A0A103XMQ3"/>
<sequence length="101" mass="11776">MWVFDVAARQVSLLIKSKMFLSSMFIAFLEVENPHEGFNKLWKSVFAANHHMSLDHHGVYLEQQDSKFSSNNDLLAEIKDVSDGMYEDTKLEFMYSNMNIH</sequence>
<dbReference type="AlphaFoldDB" id="A0A103XMQ3"/>
<proteinExistence type="predicted"/>
<evidence type="ECO:0000313" key="1">
    <source>
        <dbReference type="EMBL" id="KVH93557.1"/>
    </source>
</evidence>
<dbReference type="Gramene" id="KVH93557">
    <property type="protein sequence ID" value="KVH93557"/>
    <property type="gene ID" value="Ccrd_004391"/>
</dbReference>
<evidence type="ECO:0000313" key="2">
    <source>
        <dbReference type="Proteomes" id="UP000243975"/>
    </source>
</evidence>
<name>A0A103XMQ3_CYNCS</name>
<dbReference type="Proteomes" id="UP000243975">
    <property type="component" value="Unassembled WGS sequence"/>
</dbReference>
<dbReference type="EMBL" id="LEKV01004749">
    <property type="protein sequence ID" value="KVH93557.1"/>
    <property type="molecule type" value="Genomic_DNA"/>
</dbReference>
<accession>A0A103XMQ3</accession>
<gene>
    <name evidence="1" type="ORF">Ccrd_004391</name>
</gene>
<comment type="caution">
    <text evidence="1">The sequence shown here is derived from an EMBL/GenBank/DDBJ whole genome shotgun (WGS) entry which is preliminary data.</text>
</comment>
<keyword evidence="2" id="KW-1185">Reference proteome</keyword>
<organism evidence="1 2">
    <name type="scientific">Cynara cardunculus var. scolymus</name>
    <name type="common">Globe artichoke</name>
    <name type="synonym">Cynara scolymus</name>
    <dbReference type="NCBI Taxonomy" id="59895"/>
    <lineage>
        <taxon>Eukaryota</taxon>
        <taxon>Viridiplantae</taxon>
        <taxon>Streptophyta</taxon>
        <taxon>Embryophyta</taxon>
        <taxon>Tracheophyta</taxon>
        <taxon>Spermatophyta</taxon>
        <taxon>Magnoliopsida</taxon>
        <taxon>eudicotyledons</taxon>
        <taxon>Gunneridae</taxon>
        <taxon>Pentapetalae</taxon>
        <taxon>asterids</taxon>
        <taxon>campanulids</taxon>
        <taxon>Asterales</taxon>
        <taxon>Asteraceae</taxon>
        <taxon>Carduoideae</taxon>
        <taxon>Cardueae</taxon>
        <taxon>Carduinae</taxon>
        <taxon>Cynara</taxon>
    </lineage>
</organism>
<reference evidence="1 2" key="1">
    <citation type="journal article" date="2016" name="Sci. Rep.">
        <title>The genome sequence of the outbreeding globe artichoke constructed de novo incorporating a phase-aware low-pass sequencing strategy of F1 progeny.</title>
        <authorList>
            <person name="Scaglione D."/>
            <person name="Reyes-Chin-Wo S."/>
            <person name="Acquadro A."/>
            <person name="Froenicke L."/>
            <person name="Portis E."/>
            <person name="Beitel C."/>
            <person name="Tirone M."/>
            <person name="Mauro R."/>
            <person name="Lo Monaco A."/>
            <person name="Mauromicale G."/>
            <person name="Faccioli P."/>
            <person name="Cattivelli L."/>
            <person name="Rieseberg L."/>
            <person name="Michelmore R."/>
            <person name="Lanteri S."/>
        </authorList>
    </citation>
    <scope>NUCLEOTIDE SEQUENCE [LARGE SCALE GENOMIC DNA]</scope>
    <source>
        <strain evidence="1">2C</strain>
    </source>
</reference>
<protein>
    <submittedName>
        <fullName evidence="1">Uncharacterized protein</fullName>
    </submittedName>
</protein>